<reference evidence="2" key="1">
    <citation type="submission" date="2018-11" db="EMBL/GenBank/DDBJ databases">
        <authorList>
            <person name="Alioto T."/>
            <person name="Alioto T."/>
        </authorList>
    </citation>
    <scope>NUCLEOTIDE SEQUENCE</scope>
</reference>
<accession>A0A8B6HLX5</accession>
<evidence type="ECO:0000313" key="3">
    <source>
        <dbReference type="Proteomes" id="UP000596742"/>
    </source>
</evidence>
<keyword evidence="3" id="KW-1185">Reference proteome</keyword>
<dbReference type="InterPro" id="IPR001584">
    <property type="entry name" value="Integrase_cat-core"/>
</dbReference>
<dbReference type="PROSITE" id="PS50994">
    <property type="entry name" value="INTEGRASE"/>
    <property type="match status" value="1"/>
</dbReference>
<dbReference type="EMBL" id="UYJE01010285">
    <property type="protein sequence ID" value="VDI81623.1"/>
    <property type="molecule type" value="Genomic_DNA"/>
</dbReference>
<comment type="caution">
    <text evidence="2">The sequence shown here is derived from an EMBL/GenBank/DDBJ whole genome shotgun (WGS) entry which is preliminary data.</text>
</comment>
<dbReference type="SUPFAM" id="SSF53098">
    <property type="entry name" value="Ribonuclease H-like"/>
    <property type="match status" value="1"/>
</dbReference>
<dbReference type="Pfam" id="PF18701">
    <property type="entry name" value="DUF5641"/>
    <property type="match status" value="1"/>
</dbReference>
<dbReference type="PANTHER" id="PTHR47331">
    <property type="entry name" value="PHD-TYPE DOMAIN-CONTAINING PROTEIN"/>
    <property type="match status" value="1"/>
</dbReference>
<proteinExistence type="predicted"/>
<gene>
    <name evidence="2" type="ORF">MGAL_10B093640</name>
</gene>
<dbReference type="OrthoDB" id="6608729at2759"/>
<dbReference type="Proteomes" id="UP000596742">
    <property type="component" value="Unassembled WGS sequence"/>
</dbReference>
<dbReference type="GO" id="GO:0003676">
    <property type="term" value="F:nucleic acid binding"/>
    <property type="evidence" value="ECO:0007669"/>
    <property type="project" value="InterPro"/>
</dbReference>
<name>A0A8B6HLX5_MYTGA</name>
<feature type="domain" description="Integrase catalytic" evidence="1">
    <location>
        <begin position="8"/>
        <end position="199"/>
    </location>
</feature>
<dbReference type="AlphaFoldDB" id="A0A8B6HLX5"/>
<evidence type="ECO:0000259" key="1">
    <source>
        <dbReference type="PROSITE" id="PS50994"/>
    </source>
</evidence>
<organism evidence="2 3">
    <name type="scientific">Mytilus galloprovincialis</name>
    <name type="common">Mediterranean mussel</name>
    <dbReference type="NCBI Taxonomy" id="29158"/>
    <lineage>
        <taxon>Eukaryota</taxon>
        <taxon>Metazoa</taxon>
        <taxon>Spiralia</taxon>
        <taxon>Lophotrochozoa</taxon>
        <taxon>Mollusca</taxon>
        <taxon>Bivalvia</taxon>
        <taxon>Autobranchia</taxon>
        <taxon>Pteriomorphia</taxon>
        <taxon>Mytilida</taxon>
        <taxon>Mytiloidea</taxon>
        <taxon>Mytilidae</taxon>
        <taxon>Mytilinae</taxon>
        <taxon>Mytilus</taxon>
    </lineage>
</organism>
<protein>
    <recommendedName>
        <fullName evidence="1">Integrase catalytic domain-containing protein</fullName>
    </recommendedName>
</protein>
<evidence type="ECO:0000313" key="2">
    <source>
        <dbReference type="EMBL" id="VDI81623.1"/>
    </source>
</evidence>
<dbReference type="InterPro" id="IPR012337">
    <property type="entry name" value="RNaseH-like_sf"/>
</dbReference>
<dbReference type="InterPro" id="IPR040676">
    <property type="entry name" value="DUF5641"/>
</dbReference>
<dbReference type="PANTHER" id="PTHR47331:SF1">
    <property type="entry name" value="GAG-LIKE PROTEIN"/>
    <property type="match status" value="1"/>
</dbReference>
<sequence>MAPLPEIRFKTPLHAFARTAVDFGGPFITVQGRGKRRQKRYLCLFTCLASRAVHLEVAFGLDTDSFLNAFYRMVNRRGLPKEMISDNGTNFVGANRELKELVALLDKDKIHNSISNQGIKWHFNPPLAPHFGGIHETMIKSAKRAIYAILGNADINDEELLTAFTGAEALINSRPLTYQSADPKDDTPLTPNHFLHGQLGGHFAPETVDNTDFNPRKRWRRIQELIRHFWKRWIREWLPGLNKRDKWTKTKRDMKTDDIVLVMNPNAPRGHWPLGRIIEVFPGKDGHVRVAKVSLGQTVLIRPITKLCPLEIETSENDSDK</sequence>
<dbReference type="GO" id="GO:0015074">
    <property type="term" value="P:DNA integration"/>
    <property type="evidence" value="ECO:0007669"/>
    <property type="project" value="InterPro"/>
</dbReference>
<dbReference type="InterPro" id="IPR036397">
    <property type="entry name" value="RNaseH_sf"/>
</dbReference>
<dbReference type="Gene3D" id="3.30.420.10">
    <property type="entry name" value="Ribonuclease H-like superfamily/Ribonuclease H"/>
    <property type="match status" value="1"/>
</dbReference>